<evidence type="ECO:0000259" key="4">
    <source>
        <dbReference type="Pfam" id="PF13229"/>
    </source>
</evidence>
<dbReference type="InterPro" id="IPR039448">
    <property type="entry name" value="Beta_helix"/>
</dbReference>
<organism evidence="5 6">
    <name type="scientific">Sphingobacterium chuzhouense</name>
    <dbReference type="NCBI Taxonomy" id="1742264"/>
    <lineage>
        <taxon>Bacteria</taxon>
        <taxon>Pseudomonadati</taxon>
        <taxon>Bacteroidota</taxon>
        <taxon>Sphingobacteriia</taxon>
        <taxon>Sphingobacteriales</taxon>
        <taxon>Sphingobacteriaceae</taxon>
        <taxon>Sphingobacterium</taxon>
    </lineage>
</organism>
<dbReference type="PROSITE" id="PS51257">
    <property type="entry name" value="PROKAR_LIPOPROTEIN"/>
    <property type="match status" value="1"/>
</dbReference>
<dbReference type="Pfam" id="PF13229">
    <property type="entry name" value="Beta_helix"/>
    <property type="match status" value="1"/>
</dbReference>
<dbReference type="InterPro" id="IPR012334">
    <property type="entry name" value="Pectin_lyas_fold"/>
</dbReference>
<dbReference type="Gene3D" id="2.160.20.10">
    <property type="entry name" value="Single-stranded right-handed beta-helix, Pectin lyase-like"/>
    <property type="match status" value="1"/>
</dbReference>
<gene>
    <name evidence="5" type="ORF">H8B21_10655</name>
</gene>
<dbReference type="InterPro" id="IPR059226">
    <property type="entry name" value="Choice_anch_Q_dom"/>
</dbReference>
<dbReference type="Proteomes" id="UP000651112">
    <property type="component" value="Unassembled WGS sequence"/>
</dbReference>
<evidence type="ECO:0000256" key="3">
    <source>
        <dbReference type="ARBA" id="ARBA00022729"/>
    </source>
</evidence>
<dbReference type="SMART" id="SM00710">
    <property type="entry name" value="PbH1"/>
    <property type="match status" value="6"/>
</dbReference>
<evidence type="ECO:0000313" key="6">
    <source>
        <dbReference type="Proteomes" id="UP000651112"/>
    </source>
</evidence>
<dbReference type="PANTHER" id="PTHR40088">
    <property type="entry name" value="PECTATE LYASE (EUROFUNG)"/>
    <property type="match status" value="1"/>
</dbReference>
<name>A0ABR7XS81_9SPHI</name>
<sequence length="522" mass="56541">MKISKKKNNSVNSFSLFLLVLLSSCEQYTMFNESAKAVSVSGQKYYVSNEGDDSNSGLISDPLKSIAYALTLAEAGDSIIVREGIYFEKLNFPRSGSTNAYITLTSYAGENALISGNGLASSGHDALIKLSSVDWIRINGMEIAHFSTSDGGKMLDGILVEGSSSHIEVTNNHVHHIHNNASPSIGREAHAIHFKGNGATAMTDILIANNIIHDNRTGTSENLTVNGFVDGFIIQNNEIYDAENIAICIAGGYGANGTTSVDYARNGLVTQNKIWNINGKTGQVPVLLQAAGTIGIYIDGARNITVERNKIWDSDRGIGLVSENDGFPTAYCIVRNNLIYNNRAEGIYIGGYANYPTGGTRSSLVLNNTLYHNAGELGYYGEQVGEIRINANCHYNEIHNNILVSRPDMGTFIRKNDNSGSFNGIDFNLYYTTGSITRWFWNGNIYNSLTSWNSNSGGDSNGLFGNPMFNNLGAYPPDFSLQISSPAINAGTNSHTTSAGNIDFLGLPRYISTIDMGAFEYQ</sequence>
<proteinExistence type="predicted"/>
<dbReference type="PANTHER" id="PTHR40088:SF2">
    <property type="entry name" value="SECRETED SUGAR HYDROLASE"/>
    <property type="match status" value="1"/>
</dbReference>
<feature type="domain" description="Right handed beta helix" evidence="4">
    <location>
        <begin position="157"/>
        <end position="354"/>
    </location>
</feature>
<protein>
    <submittedName>
        <fullName evidence="5">Right-handed parallel beta-helix repeat-containing protein</fullName>
    </submittedName>
</protein>
<dbReference type="InterPro" id="IPR011050">
    <property type="entry name" value="Pectin_lyase_fold/virulence"/>
</dbReference>
<comment type="caution">
    <text evidence="5">The sequence shown here is derived from an EMBL/GenBank/DDBJ whole genome shotgun (WGS) entry which is preliminary data.</text>
</comment>
<dbReference type="NCBIfam" id="NF041518">
    <property type="entry name" value="choice_anch_Q"/>
    <property type="match status" value="1"/>
</dbReference>
<evidence type="ECO:0000313" key="5">
    <source>
        <dbReference type="EMBL" id="MBD1422030.1"/>
    </source>
</evidence>
<evidence type="ECO:0000256" key="1">
    <source>
        <dbReference type="ARBA" id="ARBA00004613"/>
    </source>
</evidence>
<dbReference type="EMBL" id="JACNYL010000002">
    <property type="protein sequence ID" value="MBD1422030.1"/>
    <property type="molecule type" value="Genomic_DNA"/>
</dbReference>
<comment type="subcellular location">
    <subcellularLocation>
        <location evidence="1">Secreted</location>
    </subcellularLocation>
</comment>
<keyword evidence="3" id="KW-0732">Signal</keyword>
<keyword evidence="2" id="KW-0964">Secreted</keyword>
<dbReference type="SUPFAM" id="SSF51126">
    <property type="entry name" value="Pectin lyase-like"/>
    <property type="match status" value="1"/>
</dbReference>
<reference evidence="5 6" key="1">
    <citation type="submission" date="2020-08" db="EMBL/GenBank/DDBJ databases">
        <title>Sphingobacterium sp. DN00404 isolated from aquaculture water.</title>
        <authorList>
            <person name="Zhang M."/>
        </authorList>
    </citation>
    <scope>NUCLEOTIDE SEQUENCE [LARGE SCALE GENOMIC DNA]</scope>
    <source>
        <strain evidence="5 6">KCTC 42746</strain>
    </source>
</reference>
<dbReference type="RefSeq" id="WP_190313727.1">
    <property type="nucleotide sequence ID" value="NZ_JACNYL010000002.1"/>
</dbReference>
<dbReference type="InterPro" id="IPR052052">
    <property type="entry name" value="Polysaccharide_Lyase_9"/>
</dbReference>
<accession>A0ABR7XS81</accession>
<dbReference type="InterPro" id="IPR006626">
    <property type="entry name" value="PbH1"/>
</dbReference>
<keyword evidence="6" id="KW-1185">Reference proteome</keyword>
<evidence type="ECO:0000256" key="2">
    <source>
        <dbReference type="ARBA" id="ARBA00022525"/>
    </source>
</evidence>